<comment type="caution">
    <text evidence="2">The sequence shown here is derived from an EMBL/GenBank/DDBJ whole genome shotgun (WGS) entry which is preliminary data.</text>
</comment>
<dbReference type="Pfam" id="PF01300">
    <property type="entry name" value="Sua5_yciO_yrdC"/>
    <property type="match status" value="1"/>
</dbReference>
<dbReference type="EMBL" id="JADKCH010000007">
    <property type="protein sequence ID" value="MBK8572694.1"/>
    <property type="molecule type" value="Genomic_DNA"/>
</dbReference>
<gene>
    <name evidence="2" type="ORF">IPN91_08610</name>
</gene>
<sequence length="200" mass="22290">MILTLHPETPQARHLERIVELLRRDGVIAYPTDTLFGLGCLASRKKAVDRILQIKGRDPKKPMSILCSDMEMFCRYTRHLDTPTFRLLKQMLPGPYTVLLPASREVPRYLQNKQVVGLRIPSQPFCHALVALLGEPIITTSVALPDQPVLNTAWEIEEEQGHALDMVVDCGQPLGVPSTIVDLSGDEPLLVREGAGPWPL</sequence>
<evidence type="ECO:0000259" key="1">
    <source>
        <dbReference type="PROSITE" id="PS51163"/>
    </source>
</evidence>
<reference evidence="2 3" key="1">
    <citation type="submission" date="2020-10" db="EMBL/GenBank/DDBJ databases">
        <title>Connecting structure to function with the recovery of over 1000 high-quality activated sludge metagenome-assembled genomes encoding full-length rRNA genes using long-read sequencing.</title>
        <authorList>
            <person name="Singleton C.M."/>
            <person name="Petriglieri F."/>
            <person name="Kristensen J.M."/>
            <person name="Kirkegaard R.H."/>
            <person name="Michaelsen T.Y."/>
            <person name="Andersen M.H."/>
            <person name="Karst S.M."/>
            <person name="Dueholm M.S."/>
            <person name="Nielsen P.H."/>
            <person name="Albertsen M."/>
        </authorList>
    </citation>
    <scope>NUCLEOTIDE SEQUENCE [LARGE SCALE GENOMIC DNA]</scope>
    <source>
        <strain evidence="2">OdNE_18-Q3-R46-58_MAXAC.008</strain>
    </source>
</reference>
<name>A0A936F219_9BACT</name>
<dbReference type="Proteomes" id="UP000709959">
    <property type="component" value="Unassembled WGS sequence"/>
</dbReference>
<dbReference type="PROSITE" id="PS51163">
    <property type="entry name" value="YRDC"/>
    <property type="match status" value="1"/>
</dbReference>
<dbReference type="Gene3D" id="3.90.870.10">
    <property type="entry name" value="DHBP synthase"/>
    <property type="match status" value="1"/>
</dbReference>
<dbReference type="InterPro" id="IPR006070">
    <property type="entry name" value="Sua5-like_dom"/>
</dbReference>
<proteinExistence type="predicted"/>
<evidence type="ECO:0000313" key="2">
    <source>
        <dbReference type="EMBL" id="MBK8572694.1"/>
    </source>
</evidence>
<organism evidence="2 3">
    <name type="scientific">Candidatus Geothrix odensensis</name>
    <dbReference type="NCBI Taxonomy" id="2954440"/>
    <lineage>
        <taxon>Bacteria</taxon>
        <taxon>Pseudomonadati</taxon>
        <taxon>Acidobacteriota</taxon>
        <taxon>Holophagae</taxon>
        <taxon>Holophagales</taxon>
        <taxon>Holophagaceae</taxon>
        <taxon>Geothrix</taxon>
    </lineage>
</organism>
<dbReference type="PANTHER" id="PTHR42828">
    <property type="entry name" value="DHBP SYNTHASE RIBB-LIKE ALPHA/BETA DOMAIN-CONTAINING PROTEIN"/>
    <property type="match status" value="1"/>
</dbReference>
<dbReference type="GO" id="GO:0003725">
    <property type="term" value="F:double-stranded RNA binding"/>
    <property type="evidence" value="ECO:0007669"/>
    <property type="project" value="InterPro"/>
</dbReference>
<feature type="domain" description="YrdC-like" evidence="1">
    <location>
        <begin position="12"/>
        <end position="196"/>
    </location>
</feature>
<evidence type="ECO:0000313" key="3">
    <source>
        <dbReference type="Proteomes" id="UP000709959"/>
    </source>
</evidence>
<dbReference type="InterPro" id="IPR052532">
    <property type="entry name" value="SUA5_domain"/>
</dbReference>
<dbReference type="SUPFAM" id="SSF55821">
    <property type="entry name" value="YrdC/RibB"/>
    <property type="match status" value="1"/>
</dbReference>
<protein>
    <submittedName>
        <fullName evidence="2">Threonylcarbamoyl-AMP synthase</fullName>
    </submittedName>
</protein>
<dbReference type="PANTHER" id="PTHR42828:SF3">
    <property type="entry name" value="THREONYLCARBAMOYL-AMP SYNTHASE"/>
    <property type="match status" value="1"/>
</dbReference>
<dbReference type="InterPro" id="IPR017945">
    <property type="entry name" value="DHBP_synth_RibB-like_a/b_dom"/>
</dbReference>
<dbReference type="NCBIfam" id="TIGR00057">
    <property type="entry name" value="L-threonylcarbamoyladenylate synthase"/>
    <property type="match status" value="1"/>
</dbReference>
<dbReference type="AlphaFoldDB" id="A0A936F219"/>
<accession>A0A936F219</accession>